<feature type="transmembrane region" description="Helical" evidence="3">
    <location>
        <begin position="16"/>
        <end position="33"/>
    </location>
</feature>
<evidence type="ECO:0000256" key="3">
    <source>
        <dbReference type="SAM" id="Phobius"/>
    </source>
</evidence>
<dbReference type="AlphaFoldDB" id="A0AA87ZLA2"/>
<evidence type="ECO:0000313" key="5">
    <source>
        <dbReference type="Proteomes" id="UP001187192"/>
    </source>
</evidence>
<keyword evidence="1" id="KW-0175">Coiled coil</keyword>
<keyword evidence="3" id="KW-0812">Transmembrane</keyword>
<dbReference type="EMBL" id="BTGU01000007">
    <property type="protein sequence ID" value="GMN38193.1"/>
    <property type="molecule type" value="Genomic_DNA"/>
</dbReference>
<sequence>MIFVVAQHAFPDQFNFWYVAVAYFAVSNILYMAQQKKLSRKVLFPGSSFYGPNPSEGRGYYFWFRMAVFLLAFLPFNSVLNSAIRNFLCILVASFAVPAVLVNYINPENLLPEDFVYTTPETHSIRILKSKDPKDRFWFGRAVTILLLIAYGINETASGGYLAASLFAVTNAIYFLNFFERILDNLISPEAENAKAEVKNESSSKESSEQADAKSEAAVPKDESPLKEASEVLEAIKADQLAKEKYPSKGDQTSTIKKQQMVCPLQNQLQLQQQLRQMQSSAVITPLSGQSKLQFQPQSQPMHSPALMTSVGYYDVPIFNYAEANEVKYLRQEKAKWEAEKKELTSKLEENQQVLAKMEDEIKKERLTAELKEKRQRIAKIENEKTVLLANTGELKRQRDGLEEEIEQLKSEVRKLKSASEHDQAMVTALEQRGEEWSEEKKRLVEKLNKLKEDREVEKRERARLEEMIETAEGRYEYYLSVTDGFAEKSEEWDAERERLTLELGEAAERCELYKSLLRDGGYETPIFQSF</sequence>
<feature type="region of interest" description="Disordered" evidence="2">
    <location>
        <begin position="196"/>
        <end position="225"/>
    </location>
</feature>
<name>A0AA87ZLA2_FICCA</name>
<dbReference type="Proteomes" id="UP001187192">
    <property type="component" value="Unassembled WGS sequence"/>
</dbReference>
<feature type="coiled-coil region" evidence="1">
    <location>
        <begin position="327"/>
        <end position="510"/>
    </location>
</feature>
<evidence type="ECO:0000256" key="1">
    <source>
        <dbReference type="SAM" id="Coils"/>
    </source>
</evidence>
<comment type="caution">
    <text evidence="4">The sequence shown here is derived from an EMBL/GenBank/DDBJ whole genome shotgun (WGS) entry which is preliminary data.</text>
</comment>
<feature type="transmembrane region" description="Helical" evidence="3">
    <location>
        <begin position="136"/>
        <end position="153"/>
    </location>
</feature>
<feature type="transmembrane region" description="Helical" evidence="3">
    <location>
        <begin position="83"/>
        <end position="105"/>
    </location>
</feature>
<gene>
    <name evidence="4" type="ORF">TIFTF001_007434</name>
</gene>
<keyword evidence="3" id="KW-0472">Membrane</keyword>
<keyword evidence="5" id="KW-1185">Reference proteome</keyword>
<accession>A0AA87ZLA2</accession>
<keyword evidence="3" id="KW-1133">Transmembrane helix</keyword>
<organism evidence="4 5">
    <name type="scientific">Ficus carica</name>
    <name type="common">Common fig</name>
    <dbReference type="NCBI Taxonomy" id="3494"/>
    <lineage>
        <taxon>Eukaryota</taxon>
        <taxon>Viridiplantae</taxon>
        <taxon>Streptophyta</taxon>
        <taxon>Embryophyta</taxon>
        <taxon>Tracheophyta</taxon>
        <taxon>Spermatophyta</taxon>
        <taxon>Magnoliopsida</taxon>
        <taxon>eudicotyledons</taxon>
        <taxon>Gunneridae</taxon>
        <taxon>Pentapetalae</taxon>
        <taxon>rosids</taxon>
        <taxon>fabids</taxon>
        <taxon>Rosales</taxon>
        <taxon>Moraceae</taxon>
        <taxon>Ficeae</taxon>
        <taxon>Ficus</taxon>
    </lineage>
</organism>
<protein>
    <submittedName>
        <fullName evidence="4">Uncharacterized protein</fullName>
    </submittedName>
</protein>
<reference evidence="4" key="1">
    <citation type="submission" date="2023-07" db="EMBL/GenBank/DDBJ databases">
        <title>draft genome sequence of fig (Ficus carica).</title>
        <authorList>
            <person name="Takahashi T."/>
            <person name="Nishimura K."/>
        </authorList>
    </citation>
    <scope>NUCLEOTIDE SEQUENCE</scope>
</reference>
<feature type="transmembrane region" description="Helical" evidence="3">
    <location>
        <begin position="60"/>
        <end position="77"/>
    </location>
</feature>
<feature type="transmembrane region" description="Helical" evidence="3">
    <location>
        <begin position="159"/>
        <end position="179"/>
    </location>
</feature>
<proteinExistence type="predicted"/>
<evidence type="ECO:0000313" key="4">
    <source>
        <dbReference type="EMBL" id="GMN38193.1"/>
    </source>
</evidence>
<evidence type="ECO:0000256" key="2">
    <source>
        <dbReference type="SAM" id="MobiDB-lite"/>
    </source>
</evidence>